<organism evidence="4 5">
    <name type="scientific">Oecophyllibacter saccharovorans</name>
    <dbReference type="NCBI Taxonomy" id="2558360"/>
    <lineage>
        <taxon>Bacteria</taxon>
        <taxon>Pseudomonadati</taxon>
        <taxon>Pseudomonadota</taxon>
        <taxon>Alphaproteobacteria</taxon>
        <taxon>Acetobacterales</taxon>
        <taxon>Acetobacteraceae</taxon>
        <taxon>Oecophyllibacter</taxon>
    </lineage>
</organism>
<protein>
    <submittedName>
        <fullName evidence="4">SDR family NAD(P)-dependent oxidoreductase</fullName>
    </submittedName>
</protein>
<dbReference type="PRINTS" id="PR00081">
    <property type="entry name" value="GDHRDH"/>
</dbReference>
<sequence>MNAPTQKPDGAGRTVFVTGASAGFGQAIARRLLEDGCRVIGSARRYERLTDFHQGLPPGLRSNFLPLQLDMTDIEALRALPGSLPAAWQEIDILINNAGLALGVSPAQDCNPDDWDRMIATNVTGLVELTRALLPGMKARNRGYLMAIGSTAGIYPYQGGNVYGATKAFVAQFMANLRTDLLGSRLRVTTLEPGLCGGTEFSDVRLGDPDKARQVYAGTQPLTATDIAETVSWLLSLPEHVNVNRIEMMPTCQAPGGLAVARDV</sequence>
<evidence type="ECO:0000256" key="2">
    <source>
        <dbReference type="ARBA" id="ARBA00023002"/>
    </source>
</evidence>
<comment type="caution">
    <text evidence="4">The sequence shown here is derived from an EMBL/GenBank/DDBJ whole genome shotgun (WGS) entry which is preliminary data.</text>
</comment>
<dbReference type="GO" id="GO:0016616">
    <property type="term" value="F:oxidoreductase activity, acting on the CH-OH group of donors, NAD or NADP as acceptor"/>
    <property type="evidence" value="ECO:0007669"/>
    <property type="project" value="UniProtKB-ARBA"/>
</dbReference>
<evidence type="ECO:0000313" key="4">
    <source>
        <dbReference type="EMBL" id="TPW34162.1"/>
    </source>
</evidence>
<dbReference type="EMBL" id="SORZ01000002">
    <property type="protein sequence ID" value="TPW34162.1"/>
    <property type="molecule type" value="Genomic_DNA"/>
</dbReference>
<dbReference type="InterPro" id="IPR036291">
    <property type="entry name" value="NAD(P)-bd_dom_sf"/>
</dbReference>
<dbReference type="AlphaFoldDB" id="A0A506ULN8"/>
<dbReference type="FunFam" id="3.40.50.720:FF:000047">
    <property type="entry name" value="NADP-dependent L-serine/L-allo-threonine dehydrogenase"/>
    <property type="match status" value="1"/>
</dbReference>
<evidence type="ECO:0000256" key="1">
    <source>
        <dbReference type="ARBA" id="ARBA00006484"/>
    </source>
</evidence>
<dbReference type="InterPro" id="IPR020904">
    <property type="entry name" value="Sc_DH/Rdtase_CS"/>
</dbReference>
<dbReference type="PANTHER" id="PTHR42901">
    <property type="entry name" value="ALCOHOL DEHYDROGENASE"/>
    <property type="match status" value="1"/>
</dbReference>
<keyword evidence="2" id="KW-0560">Oxidoreductase</keyword>
<dbReference type="Pfam" id="PF00106">
    <property type="entry name" value="adh_short"/>
    <property type="match status" value="1"/>
</dbReference>
<comment type="similarity">
    <text evidence="1 3">Belongs to the short-chain dehydrogenases/reductases (SDR) family.</text>
</comment>
<evidence type="ECO:0000313" key="5">
    <source>
        <dbReference type="Proteomes" id="UP000315037"/>
    </source>
</evidence>
<evidence type="ECO:0000256" key="3">
    <source>
        <dbReference type="RuleBase" id="RU000363"/>
    </source>
</evidence>
<accession>A0A506ULN8</accession>
<dbReference type="Gene3D" id="3.40.50.720">
    <property type="entry name" value="NAD(P)-binding Rossmann-like Domain"/>
    <property type="match status" value="1"/>
</dbReference>
<gene>
    <name evidence="4" type="ORF">E3202_06460</name>
</gene>
<proteinExistence type="inferred from homology"/>
<name>A0A506ULN8_9PROT</name>
<dbReference type="InterPro" id="IPR002347">
    <property type="entry name" value="SDR_fam"/>
</dbReference>
<dbReference type="PROSITE" id="PS00061">
    <property type="entry name" value="ADH_SHORT"/>
    <property type="match status" value="1"/>
</dbReference>
<dbReference type="RefSeq" id="WP_165600815.1">
    <property type="nucleotide sequence ID" value="NZ_SORZ01000002.1"/>
</dbReference>
<dbReference type="PANTHER" id="PTHR42901:SF1">
    <property type="entry name" value="ALCOHOL DEHYDROGENASE"/>
    <property type="match status" value="1"/>
</dbReference>
<dbReference type="Proteomes" id="UP000315037">
    <property type="component" value="Unassembled WGS sequence"/>
</dbReference>
<dbReference type="PRINTS" id="PR00080">
    <property type="entry name" value="SDRFAMILY"/>
</dbReference>
<dbReference type="SUPFAM" id="SSF51735">
    <property type="entry name" value="NAD(P)-binding Rossmann-fold domains"/>
    <property type="match status" value="1"/>
</dbReference>
<keyword evidence="5" id="KW-1185">Reference proteome</keyword>
<reference evidence="4 5" key="1">
    <citation type="submission" date="2019-03" db="EMBL/GenBank/DDBJ databases">
        <title>The complete genome sequence of Neokomagataea sp. Jb2 NBRC113641.</title>
        <authorList>
            <person name="Chua K.-O."/>
            <person name="Chan K.-G."/>
            <person name="See-Too W.-S."/>
        </authorList>
    </citation>
    <scope>NUCLEOTIDE SEQUENCE [LARGE SCALE GENOMIC DNA]</scope>
    <source>
        <strain evidence="4 5">Jb2</strain>
    </source>
</reference>